<protein>
    <submittedName>
        <fullName evidence="2">Uncharacterized protein</fullName>
    </submittedName>
</protein>
<reference evidence="2 3" key="1">
    <citation type="submission" date="2016-02" db="EMBL/GenBank/DDBJ databases">
        <title>Genome analysis of coral dinoflagellate symbionts highlights evolutionary adaptations to a symbiotic lifestyle.</title>
        <authorList>
            <person name="Aranda M."/>
            <person name="Li Y."/>
            <person name="Liew Y.J."/>
            <person name="Baumgarten S."/>
            <person name="Simakov O."/>
            <person name="Wilson M."/>
            <person name="Piel J."/>
            <person name="Ashoor H."/>
            <person name="Bougouffa S."/>
            <person name="Bajic V.B."/>
            <person name="Ryu T."/>
            <person name="Ravasi T."/>
            <person name="Bayer T."/>
            <person name="Micklem G."/>
            <person name="Kim H."/>
            <person name="Bhak J."/>
            <person name="Lajeunesse T.C."/>
            <person name="Voolstra C.R."/>
        </authorList>
    </citation>
    <scope>NUCLEOTIDE SEQUENCE [LARGE SCALE GENOMIC DNA]</scope>
    <source>
        <strain evidence="2 3">CCMP2467</strain>
    </source>
</reference>
<name>A0A1Q9CI82_SYMMI</name>
<accession>A0A1Q9CI82</accession>
<feature type="region of interest" description="Disordered" evidence="1">
    <location>
        <begin position="54"/>
        <end position="90"/>
    </location>
</feature>
<dbReference type="EMBL" id="LSRX01001177">
    <property type="protein sequence ID" value="OLP82631.1"/>
    <property type="molecule type" value="Genomic_DNA"/>
</dbReference>
<keyword evidence="3" id="KW-1185">Reference proteome</keyword>
<dbReference type="Proteomes" id="UP000186817">
    <property type="component" value="Unassembled WGS sequence"/>
</dbReference>
<proteinExistence type="predicted"/>
<evidence type="ECO:0000256" key="1">
    <source>
        <dbReference type="SAM" id="MobiDB-lite"/>
    </source>
</evidence>
<feature type="compositionally biased region" description="Basic and acidic residues" evidence="1">
    <location>
        <begin position="65"/>
        <end position="84"/>
    </location>
</feature>
<evidence type="ECO:0000313" key="2">
    <source>
        <dbReference type="EMBL" id="OLP82631.1"/>
    </source>
</evidence>
<gene>
    <name evidence="2" type="ORF">AK812_SmicGene36698</name>
</gene>
<evidence type="ECO:0000313" key="3">
    <source>
        <dbReference type="Proteomes" id="UP000186817"/>
    </source>
</evidence>
<dbReference type="OrthoDB" id="421301at2759"/>
<dbReference type="AlphaFoldDB" id="A0A1Q9CI82"/>
<organism evidence="2 3">
    <name type="scientific">Symbiodinium microadriaticum</name>
    <name type="common">Dinoflagellate</name>
    <name type="synonym">Zooxanthella microadriatica</name>
    <dbReference type="NCBI Taxonomy" id="2951"/>
    <lineage>
        <taxon>Eukaryota</taxon>
        <taxon>Sar</taxon>
        <taxon>Alveolata</taxon>
        <taxon>Dinophyceae</taxon>
        <taxon>Suessiales</taxon>
        <taxon>Symbiodiniaceae</taxon>
        <taxon>Symbiodinium</taxon>
    </lineage>
</organism>
<comment type="caution">
    <text evidence="2">The sequence shown here is derived from an EMBL/GenBank/DDBJ whole genome shotgun (WGS) entry which is preliminary data.</text>
</comment>
<sequence length="90" mass="10126">MSQNLYNPGGFRSVSNWMDKKFDMHENGWVRSSIHAAWHGGAGVAASVNAWTKSDGLLNPGDQSQAKREFSRGKEQWDRVDNNKFGKTKN</sequence>